<dbReference type="GO" id="GO:0005634">
    <property type="term" value="C:nucleus"/>
    <property type="evidence" value="ECO:0007669"/>
    <property type="project" value="UniProtKB-SubCell"/>
</dbReference>
<protein>
    <recommendedName>
        <fullName evidence="7">MADS-box domain-containing protein</fullName>
    </recommendedName>
</protein>
<name>A0A319CAE6_9EURO</name>
<accession>A0A319CAE6</accession>
<evidence type="ECO:0000256" key="6">
    <source>
        <dbReference type="SAM" id="MobiDB-lite"/>
    </source>
</evidence>
<dbReference type="GO" id="GO:0045944">
    <property type="term" value="P:positive regulation of transcription by RNA polymerase II"/>
    <property type="evidence" value="ECO:0007669"/>
    <property type="project" value="UniProtKB-ARBA"/>
</dbReference>
<evidence type="ECO:0000256" key="4">
    <source>
        <dbReference type="ARBA" id="ARBA00023163"/>
    </source>
</evidence>
<evidence type="ECO:0000256" key="1">
    <source>
        <dbReference type="ARBA" id="ARBA00004123"/>
    </source>
</evidence>
<evidence type="ECO:0000313" key="8">
    <source>
        <dbReference type="EMBL" id="PYH80587.1"/>
    </source>
</evidence>
<keyword evidence="4" id="KW-0804">Transcription</keyword>
<dbReference type="Proteomes" id="UP000248340">
    <property type="component" value="Unassembled WGS sequence"/>
</dbReference>
<evidence type="ECO:0000256" key="2">
    <source>
        <dbReference type="ARBA" id="ARBA00023015"/>
    </source>
</evidence>
<keyword evidence="9" id="KW-1185">Reference proteome</keyword>
<dbReference type="AlphaFoldDB" id="A0A319CAE6"/>
<dbReference type="InterPro" id="IPR002100">
    <property type="entry name" value="TF_MADSbox"/>
</dbReference>
<evidence type="ECO:0000256" key="3">
    <source>
        <dbReference type="ARBA" id="ARBA00023125"/>
    </source>
</evidence>
<dbReference type="Gene3D" id="3.40.1810.10">
    <property type="entry name" value="Transcription factor, MADS-box"/>
    <property type="match status" value="1"/>
</dbReference>
<dbReference type="EMBL" id="KZ821708">
    <property type="protein sequence ID" value="PYH80587.1"/>
    <property type="molecule type" value="Genomic_DNA"/>
</dbReference>
<comment type="subcellular location">
    <subcellularLocation>
        <location evidence="1">Nucleus</location>
    </subcellularLocation>
</comment>
<dbReference type="InterPro" id="IPR036879">
    <property type="entry name" value="TF_MADSbox_sf"/>
</dbReference>
<dbReference type="OrthoDB" id="4395797at2759"/>
<evidence type="ECO:0000256" key="5">
    <source>
        <dbReference type="ARBA" id="ARBA00023242"/>
    </source>
</evidence>
<keyword evidence="5" id="KW-0539">Nucleus</keyword>
<dbReference type="GO" id="GO:0046983">
    <property type="term" value="F:protein dimerization activity"/>
    <property type="evidence" value="ECO:0007669"/>
    <property type="project" value="InterPro"/>
</dbReference>
<sequence>MGGPDPGRRDRAIFRKRAGTLVDKAHALASLCGAKVYLVIDHPRATVVYNSVADGQWPPPEKTMEPAYPHVQRLTYSDMEIAKGSAENDEVKQLLQYYDYRSQLLQSIDEQDEGNDASEESNTSH</sequence>
<dbReference type="Pfam" id="PF00319">
    <property type="entry name" value="SRF-TF"/>
    <property type="match status" value="1"/>
</dbReference>
<dbReference type="GeneID" id="37142757"/>
<proteinExistence type="predicted"/>
<evidence type="ECO:0000259" key="7">
    <source>
        <dbReference type="Pfam" id="PF00319"/>
    </source>
</evidence>
<feature type="domain" description="MADS-box" evidence="7">
    <location>
        <begin position="12"/>
        <end position="40"/>
    </location>
</feature>
<dbReference type="GO" id="GO:0003677">
    <property type="term" value="F:DNA binding"/>
    <property type="evidence" value="ECO:0007669"/>
    <property type="project" value="UniProtKB-KW"/>
</dbReference>
<reference evidence="8 9" key="1">
    <citation type="submission" date="2016-12" db="EMBL/GenBank/DDBJ databases">
        <title>The genomes of Aspergillus section Nigri reveals drivers in fungal speciation.</title>
        <authorList>
            <consortium name="DOE Joint Genome Institute"/>
            <person name="Vesth T.C."/>
            <person name="Nybo J."/>
            <person name="Theobald S."/>
            <person name="Brandl J."/>
            <person name="Frisvad J.C."/>
            <person name="Nielsen K.F."/>
            <person name="Lyhne E.K."/>
            <person name="Kogle M.E."/>
            <person name="Kuo A."/>
            <person name="Riley R."/>
            <person name="Clum A."/>
            <person name="Nolan M."/>
            <person name="Lipzen A."/>
            <person name="Salamov A."/>
            <person name="Henrissat B."/>
            <person name="Wiebenga A."/>
            <person name="De Vries R.P."/>
            <person name="Grigoriev I.V."/>
            <person name="Mortensen U.H."/>
            <person name="Andersen M.R."/>
            <person name="Baker S.E."/>
        </authorList>
    </citation>
    <scope>NUCLEOTIDE SEQUENCE [LARGE SCALE GENOMIC DNA]</scope>
    <source>
        <strain evidence="8 9">CBS 121591</strain>
    </source>
</reference>
<feature type="compositionally biased region" description="Acidic residues" evidence="6">
    <location>
        <begin position="109"/>
        <end position="119"/>
    </location>
</feature>
<organism evidence="8 9">
    <name type="scientific">Aspergillus uvarum CBS 121591</name>
    <dbReference type="NCBI Taxonomy" id="1448315"/>
    <lineage>
        <taxon>Eukaryota</taxon>
        <taxon>Fungi</taxon>
        <taxon>Dikarya</taxon>
        <taxon>Ascomycota</taxon>
        <taxon>Pezizomycotina</taxon>
        <taxon>Eurotiomycetes</taxon>
        <taxon>Eurotiomycetidae</taxon>
        <taxon>Eurotiales</taxon>
        <taxon>Aspergillaceae</taxon>
        <taxon>Aspergillus</taxon>
        <taxon>Aspergillus subgen. Circumdati</taxon>
    </lineage>
</organism>
<dbReference type="SUPFAM" id="SSF55455">
    <property type="entry name" value="SRF-like"/>
    <property type="match status" value="1"/>
</dbReference>
<dbReference type="STRING" id="1448315.A0A319CAE6"/>
<feature type="region of interest" description="Disordered" evidence="6">
    <location>
        <begin position="106"/>
        <end position="125"/>
    </location>
</feature>
<keyword evidence="3" id="KW-0238">DNA-binding</keyword>
<keyword evidence="2" id="KW-0805">Transcription regulation</keyword>
<gene>
    <name evidence="8" type="ORF">BO82DRAFT_417210</name>
</gene>
<dbReference type="RefSeq" id="XP_025490787.1">
    <property type="nucleotide sequence ID" value="XM_025640015.1"/>
</dbReference>
<evidence type="ECO:0000313" key="9">
    <source>
        <dbReference type="Proteomes" id="UP000248340"/>
    </source>
</evidence>
<dbReference type="VEuPathDB" id="FungiDB:BO82DRAFT_417210"/>